<dbReference type="EMBL" id="CAJNOR010001245">
    <property type="protein sequence ID" value="CAF1105671.1"/>
    <property type="molecule type" value="Genomic_DNA"/>
</dbReference>
<dbReference type="Proteomes" id="UP000663852">
    <property type="component" value="Unassembled WGS sequence"/>
</dbReference>
<proteinExistence type="predicted"/>
<evidence type="ECO:0000313" key="5">
    <source>
        <dbReference type="Proteomes" id="UP000663828"/>
    </source>
</evidence>
<dbReference type="EMBL" id="CAJNOJ010000336">
    <property type="protein sequence ID" value="CAF1405904.1"/>
    <property type="molecule type" value="Genomic_DNA"/>
</dbReference>
<feature type="transmembrane region" description="Helical" evidence="1">
    <location>
        <begin position="120"/>
        <end position="143"/>
    </location>
</feature>
<protein>
    <submittedName>
        <fullName evidence="3">Uncharacterized protein</fullName>
    </submittedName>
</protein>
<dbReference type="AlphaFoldDB" id="A0A815L6Q5"/>
<feature type="transmembrane region" description="Helical" evidence="1">
    <location>
        <begin position="12"/>
        <end position="32"/>
    </location>
</feature>
<organism evidence="3 6">
    <name type="scientific">Adineta ricciae</name>
    <name type="common">Rotifer</name>
    <dbReference type="NCBI Taxonomy" id="249248"/>
    <lineage>
        <taxon>Eukaryota</taxon>
        <taxon>Metazoa</taxon>
        <taxon>Spiralia</taxon>
        <taxon>Gnathifera</taxon>
        <taxon>Rotifera</taxon>
        <taxon>Eurotatoria</taxon>
        <taxon>Bdelloidea</taxon>
        <taxon>Adinetida</taxon>
        <taxon>Adinetidae</taxon>
        <taxon>Adineta</taxon>
    </lineage>
</organism>
<keyword evidence="1" id="KW-0472">Membrane</keyword>
<sequence>MRKVNNITKIYTVLVIIVGIASLTFLIVGVATRKWIGISTSLSPLQTQISRVLSNSTFITSLIIATGANQTQVAQIVSATAEQVNHELTYATPSDVTYHLYGKNPNTPQTSINFKLPQGLIFAGIALIFLGLLLTLIVIILGLPPFVRNLPLFFLGLGPVLLTIGFSFYPKIVIEDFGLELQLSIDIGFSIILVITGTIVGYNTASLFALIVLQPLQNRPSTIRNFNVPPRSRLRPSYSTRMRNKW</sequence>
<evidence type="ECO:0000313" key="3">
    <source>
        <dbReference type="EMBL" id="CAF1405818.1"/>
    </source>
</evidence>
<keyword evidence="1" id="KW-1133">Transmembrane helix</keyword>
<keyword evidence="1" id="KW-0812">Transmembrane</keyword>
<gene>
    <name evidence="3" type="ORF">EDS130_LOCUS36350</name>
    <name evidence="4" type="ORF">EDS130_LOCUS36356</name>
    <name evidence="2" type="ORF">XAT740_LOCUS18594</name>
</gene>
<accession>A0A815L6Q5</accession>
<reference evidence="3" key="1">
    <citation type="submission" date="2021-02" db="EMBL/GenBank/DDBJ databases">
        <authorList>
            <person name="Nowell W R."/>
        </authorList>
    </citation>
    <scope>NUCLEOTIDE SEQUENCE</scope>
</reference>
<comment type="caution">
    <text evidence="3">The sequence shown here is derived from an EMBL/GenBank/DDBJ whole genome shotgun (WGS) entry which is preliminary data.</text>
</comment>
<evidence type="ECO:0000256" key="1">
    <source>
        <dbReference type="SAM" id="Phobius"/>
    </source>
</evidence>
<dbReference type="Proteomes" id="UP000663828">
    <property type="component" value="Unassembled WGS sequence"/>
</dbReference>
<dbReference type="EMBL" id="CAJNOJ010000336">
    <property type="protein sequence ID" value="CAF1405818.1"/>
    <property type="molecule type" value="Genomic_DNA"/>
</dbReference>
<evidence type="ECO:0000313" key="4">
    <source>
        <dbReference type="EMBL" id="CAF1405904.1"/>
    </source>
</evidence>
<feature type="transmembrane region" description="Helical" evidence="1">
    <location>
        <begin position="189"/>
        <end position="213"/>
    </location>
</feature>
<feature type="transmembrane region" description="Helical" evidence="1">
    <location>
        <begin position="150"/>
        <end position="169"/>
    </location>
</feature>
<evidence type="ECO:0000313" key="2">
    <source>
        <dbReference type="EMBL" id="CAF1105671.1"/>
    </source>
</evidence>
<name>A0A815L6Q5_ADIRI</name>
<keyword evidence="5" id="KW-1185">Reference proteome</keyword>
<evidence type="ECO:0000313" key="6">
    <source>
        <dbReference type="Proteomes" id="UP000663852"/>
    </source>
</evidence>